<dbReference type="EMBL" id="BARS01051578">
    <property type="protein sequence ID" value="GAG46746.1"/>
    <property type="molecule type" value="Genomic_DNA"/>
</dbReference>
<gene>
    <name evidence="1" type="ORF">S01H1_76800</name>
</gene>
<feature type="non-terminal residue" evidence="1">
    <location>
        <position position="235"/>
    </location>
</feature>
<accession>X0ZEH3</accession>
<sequence length="235" mass="26340">MAEQHLTEGGVHDWGDVAVNGIVDGVFGAGLAGAPTMAGAYVATARHVAVGGGAGKWAKVTQLWNQGDHWEAAYKYFSMAPRLTRARDVYKHYRFASDLIEILERVPFAYKLFQHFESPSLSHNISINVIGYLFRSSYSYEDFDGDGILDIYEYLDNNGHVPIAEYTLNDFTYYAADGCWTYVPLKTSTDYYECYGGWAGNNLYFYLPYPGNYTTTIYAYADYISGGASHSLIRF</sequence>
<comment type="caution">
    <text evidence="1">The sequence shown here is derived from an EMBL/GenBank/DDBJ whole genome shotgun (WGS) entry which is preliminary data.</text>
</comment>
<proteinExistence type="predicted"/>
<evidence type="ECO:0008006" key="2">
    <source>
        <dbReference type="Google" id="ProtNLM"/>
    </source>
</evidence>
<dbReference type="InterPro" id="IPR018247">
    <property type="entry name" value="EF_Hand_1_Ca_BS"/>
</dbReference>
<reference evidence="1" key="1">
    <citation type="journal article" date="2014" name="Front. Microbiol.">
        <title>High frequency of phylogenetically diverse reductive dehalogenase-homologous genes in deep subseafloor sedimentary metagenomes.</title>
        <authorList>
            <person name="Kawai M."/>
            <person name="Futagami T."/>
            <person name="Toyoda A."/>
            <person name="Takaki Y."/>
            <person name="Nishi S."/>
            <person name="Hori S."/>
            <person name="Arai W."/>
            <person name="Tsubouchi T."/>
            <person name="Morono Y."/>
            <person name="Uchiyama I."/>
            <person name="Ito T."/>
            <person name="Fujiyama A."/>
            <person name="Inagaki F."/>
            <person name="Takami H."/>
        </authorList>
    </citation>
    <scope>NUCLEOTIDE SEQUENCE</scope>
    <source>
        <strain evidence="1">Expedition CK06-06</strain>
    </source>
</reference>
<dbReference type="PROSITE" id="PS00018">
    <property type="entry name" value="EF_HAND_1"/>
    <property type="match status" value="1"/>
</dbReference>
<protein>
    <recommendedName>
        <fullName evidence="2">EF-hand domain-containing protein</fullName>
    </recommendedName>
</protein>
<evidence type="ECO:0000313" key="1">
    <source>
        <dbReference type="EMBL" id="GAG46746.1"/>
    </source>
</evidence>
<organism evidence="1">
    <name type="scientific">marine sediment metagenome</name>
    <dbReference type="NCBI Taxonomy" id="412755"/>
    <lineage>
        <taxon>unclassified sequences</taxon>
        <taxon>metagenomes</taxon>
        <taxon>ecological metagenomes</taxon>
    </lineage>
</organism>
<dbReference type="AlphaFoldDB" id="X0ZEH3"/>
<name>X0ZEH3_9ZZZZ</name>